<accession>A0A1B6JS68</accession>
<feature type="non-terminal residue" evidence="1">
    <location>
        <position position="123"/>
    </location>
</feature>
<organism evidence="1">
    <name type="scientific">Homalodisca liturata</name>
    <dbReference type="NCBI Taxonomy" id="320908"/>
    <lineage>
        <taxon>Eukaryota</taxon>
        <taxon>Metazoa</taxon>
        <taxon>Ecdysozoa</taxon>
        <taxon>Arthropoda</taxon>
        <taxon>Hexapoda</taxon>
        <taxon>Insecta</taxon>
        <taxon>Pterygota</taxon>
        <taxon>Neoptera</taxon>
        <taxon>Paraneoptera</taxon>
        <taxon>Hemiptera</taxon>
        <taxon>Auchenorrhyncha</taxon>
        <taxon>Membracoidea</taxon>
        <taxon>Cicadellidae</taxon>
        <taxon>Cicadellinae</taxon>
        <taxon>Proconiini</taxon>
        <taxon>Homalodisca</taxon>
    </lineage>
</organism>
<dbReference type="EMBL" id="GECU01005657">
    <property type="protein sequence ID" value="JAT02050.1"/>
    <property type="molecule type" value="Transcribed_RNA"/>
</dbReference>
<name>A0A1B6JS68_9HEMI</name>
<feature type="non-terminal residue" evidence="1">
    <location>
        <position position="1"/>
    </location>
</feature>
<gene>
    <name evidence="1" type="ORF">g.2900</name>
</gene>
<evidence type="ECO:0000313" key="1">
    <source>
        <dbReference type="EMBL" id="JAT02050.1"/>
    </source>
</evidence>
<reference evidence="1" key="1">
    <citation type="submission" date="2015-11" db="EMBL/GenBank/DDBJ databases">
        <title>De novo transcriptome assembly of four potential Pierce s Disease insect vectors from Arizona vineyards.</title>
        <authorList>
            <person name="Tassone E.E."/>
        </authorList>
    </citation>
    <scope>NUCLEOTIDE SEQUENCE</scope>
</reference>
<sequence>EEISSPWLGLGVLSDMQQFFDNLRTNLDSLETLPPEERDALMGKSAPPPEKDQYFRPAATAAYLHAMRNQRPSYKIRNFVESPEPATLRGTNHYDPSLLWLGLGKRQPSFTPYVSVGVLSDMQ</sequence>
<protein>
    <submittedName>
        <fullName evidence="1">Uncharacterized protein</fullName>
    </submittedName>
</protein>
<proteinExistence type="predicted"/>
<dbReference type="AlphaFoldDB" id="A0A1B6JS68"/>